<dbReference type="Proteomes" id="UP000769780">
    <property type="component" value="Unassembled WGS sequence"/>
</dbReference>
<name>A0ABS7K7W8_9BACI</name>
<proteinExistence type="predicted"/>
<accession>A0ABS7K7W8</accession>
<dbReference type="PANTHER" id="PTHR43408">
    <property type="entry name" value="FMN REDUCTASE (NADPH)"/>
    <property type="match status" value="1"/>
</dbReference>
<keyword evidence="3 5" id="KW-0560">Oxidoreductase</keyword>
<dbReference type="EMBL" id="JACWFH010000023">
    <property type="protein sequence ID" value="MBY0098372.1"/>
    <property type="molecule type" value="Genomic_DNA"/>
</dbReference>
<dbReference type="GO" id="GO:0052873">
    <property type="term" value="F:FMN reductase (NADPH) activity"/>
    <property type="evidence" value="ECO:0007669"/>
    <property type="project" value="UniProtKB-EC"/>
</dbReference>
<dbReference type="InterPro" id="IPR020048">
    <property type="entry name" value="NADPH-dep_FMN_reduc_SsuE"/>
</dbReference>
<evidence type="ECO:0000259" key="4">
    <source>
        <dbReference type="Pfam" id="PF03358"/>
    </source>
</evidence>
<dbReference type="InterPro" id="IPR029039">
    <property type="entry name" value="Flavoprotein-like_sf"/>
</dbReference>
<evidence type="ECO:0000313" key="6">
    <source>
        <dbReference type="Proteomes" id="UP000769780"/>
    </source>
</evidence>
<evidence type="ECO:0000256" key="3">
    <source>
        <dbReference type="ARBA" id="ARBA00023002"/>
    </source>
</evidence>
<dbReference type="InterPro" id="IPR051814">
    <property type="entry name" value="NAD(P)H-dep_FMN_reductase"/>
</dbReference>
<organism evidence="5 6">
    <name type="scientific">Mesobacillus maritimus</name>
    <dbReference type="NCBI Taxonomy" id="1643336"/>
    <lineage>
        <taxon>Bacteria</taxon>
        <taxon>Bacillati</taxon>
        <taxon>Bacillota</taxon>
        <taxon>Bacilli</taxon>
        <taxon>Bacillales</taxon>
        <taxon>Bacillaceae</taxon>
        <taxon>Mesobacillus</taxon>
    </lineage>
</organism>
<dbReference type="RefSeq" id="WP_221874595.1">
    <property type="nucleotide sequence ID" value="NZ_JACWFH010000023.1"/>
</dbReference>
<dbReference type="Gene3D" id="3.40.50.360">
    <property type="match status" value="1"/>
</dbReference>
<comment type="caution">
    <text evidence="5">The sequence shown here is derived from an EMBL/GenBank/DDBJ whole genome shotgun (WGS) entry which is preliminary data.</text>
</comment>
<keyword evidence="2" id="KW-0288">FMN</keyword>
<dbReference type="SUPFAM" id="SSF52218">
    <property type="entry name" value="Flavoproteins"/>
    <property type="match status" value="1"/>
</dbReference>
<reference evidence="5 6" key="1">
    <citation type="submission" date="2020-07" db="EMBL/GenBank/DDBJ databases">
        <title>Fungal Genomes of the International Space Station.</title>
        <authorList>
            <person name="Seuylemezian A."/>
            <person name="Singh N.K."/>
            <person name="Wood J."/>
            <person name="Venkateswaran K."/>
        </authorList>
    </citation>
    <scope>NUCLEOTIDE SEQUENCE [LARGE SCALE GENOMIC DNA]</scope>
    <source>
        <strain evidence="5 6">PL-B2</strain>
    </source>
</reference>
<evidence type="ECO:0000313" key="5">
    <source>
        <dbReference type="EMBL" id="MBY0098372.1"/>
    </source>
</evidence>
<sequence length="179" mass="19432">MTNILILSGSPSVSSRSSAISAYLKRELVQRGGKVDELTIRDLPPEALLHAHFTDPVIQSAQNLVEHADSIIVVSPVYKASYPGLLKSFFDLIPEKGLSGKKVLPIATGGTLAHLLSLEFAFKPLFSVLGAKEVPQGVYLIDSQLSYSGNEVTFLDPVVEERVQEAVRNLIGSFREQSV</sequence>
<dbReference type="Pfam" id="PF03358">
    <property type="entry name" value="FMN_red"/>
    <property type="match status" value="1"/>
</dbReference>
<dbReference type="PANTHER" id="PTHR43408:SF1">
    <property type="entry name" value="FMN REDUCTASE (NADPH)"/>
    <property type="match status" value="1"/>
</dbReference>
<evidence type="ECO:0000256" key="2">
    <source>
        <dbReference type="ARBA" id="ARBA00022643"/>
    </source>
</evidence>
<keyword evidence="6" id="KW-1185">Reference proteome</keyword>
<gene>
    <name evidence="5" type="primary">ssuE</name>
    <name evidence="5" type="ORF">H0185_16410</name>
</gene>
<feature type="domain" description="NADPH-dependent FMN reductase-like" evidence="4">
    <location>
        <begin position="3"/>
        <end position="143"/>
    </location>
</feature>
<protein>
    <submittedName>
        <fullName evidence="5">NADPH-dependent FMN reductase</fullName>
        <ecNumber evidence="5">1.5.1.38</ecNumber>
    </submittedName>
</protein>
<dbReference type="InterPro" id="IPR005025">
    <property type="entry name" value="FMN_Rdtase-like_dom"/>
</dbReference>
<keyword evidence="1" id="KW-0285">Flavoprotein</keyword>
<evidence type="ECO:0000256" key="1">
    <source>
        <dbReference type="ARBA" id="ARBA00022630"/>
    </source>
</evidence>
<dbReference type="NCBIfam" id="TIGR03567">
    <property type="entry name" value="FMN_reduc_SsuE"/>
    <property type="match status" value="1"/>
</dbReference>
<dbReference type="EC" id="1.5.1.38" evidence="5"/>